<dbReference type="InterPro" id="IPR029063">
    <property type="entry name" value="SAM-dependent_MTases_sf"/>
</dbReference>
<evidence type="ECO:0000313" key="5">
    <source>
        <dbReference type="EMBL" id="SVD50947.1"/>
    </source>
</evidence>
<dbReference type="AlphaFoldDB" id="A0A382VWR7"/>
<dbReference type="GO" id="GO:0016279">
    <property type="term" value="F:protein-lysine N-methyltransferase activity"/>
    <property type="evidence" value="ECO:0007669"/>
    <property type="project" value="InterPro"/>
</dbReference>
<protein>
    <recommendedName>
        <fullName evidence="6">DOT1 domain-containing protein</fullName>
    </recommendedName>
</protein>
<dbReference type="GO" id="GO:0032259">
    <property type="term" value="P:methylation"/>
    <property type="evidence" value="ECO:0007669"/>
    <property type="project" value="UniProtKB-KW"/>
</dbReference>
<keyword evidence="4" id="KW-1133">Transmembrane helix</keyword>
<dbReference type="Gene3D" id="3.40.50.150">
    <property type="entry name" value="Vaccinia Virus protein VP39"/>
    <property type="match status" value="1"/>
</dbReference>
<feature type="transmembrane region" description="Helical" evidence="4">
    <location>
        <begin position="6"/>
        <end position="28"/>
    </location>
</feature>
<evidence type="ECO:0000256" key="1">
    <source>
        <dbReference type="ARBA" id="ARBA00022603"/>
    </source>
</evidence>
<evidence type="ECO:0000256" key="2">
    <source>
        <dbReference type="ARBA" id="ARBA00022679"/>
    </source>
</evidence>
<evidence type="ECO:0000256" key="4">
    <source>
        <dbReference type="SAM" id="Phobius"/>
    </source>
</evidence>
<keyword evidence="3" id="KW-0949">S-adenosyl-L-methionine</keyword>
<dbReference type="PANTHER" id="PTHR13610:SF11">
    <property type="entry name" value="METHYLTRANSFERASE DOMAIN-CONTAINING PROTEIN"/>
    <property type="match status" value="1"/>
</dbReference>
<organism evidence="5">
    <name type="scientific">marine metagenome</name>
    <dbReference type="NCBI Taxonomy" id="408172"/>
    <lineage>
        <taxon>unclassified sequences</taxon>
        <taxon>metagenomes</taxon>
        <taxon>ecological metagenomes</taxon>
    </lineage>
</organism>
<dbReference type="SUPFAM" id="SSF53335">
    <property type="entry name" value="S-adenosyl-L-methionine-dependent methyltransferases"/>
    <property type="match status" value="1"/>
</dbReference>
<accession>A0A382VWR7</accession>
<dbReference type="EMBL" id="UINC01155219">
    <property type="protein sequence ID" value="SVD50947.1"/>
    <property type="molecule type" value="Genomic_DNA"/>
</dbReference>
<dbReference type="PANTHER" id="PTHR13610">
    <property type="entry name" value="METHYLTRANSFERASE DOMAIN-CONTAINING PROTEIN"/>
    <property type="match status" value="1"/>
</dbReference>
<reference evidence="5" key="1">
    <citation type="submission" date="2018-05" db="EMBL/GenBank/DDBJ databases">
        <authorList>
            <person name="Lanie J.A."/>
            <person name="Ng W.-L."/>
            <person name="Kazmierczak K.M."/>
            <person name="Andrzejewski T.M."/>
            <person name="Davidsen T.M."/>
            <person name="Wayne K.J."/>
            <person name="Tettelin H."/>
            <person name="Glass J.I."/>
            <person name="Rusch D."/>
            <person name="Podicherti R."/>
            <person name="Tsui H.-C.T."/>
            <person name="Winkler M.E."/>
        </authorList>
    </citation>
    <scope>NUCLEOTIDE SEQUENCE</scope>
</reference>
<dbReference type="GO" id="GO:1905706">
    <property type="term" value="P:regulation of mitochondrial ATP synthesis coupled proton transport"/>
    <property type="evidence" value="ECO:0007669"/>
    <property type="project" value="TreeGrafter"/>
</dbReference>
<keyword evidence="4" id="KW-0472">Membrane</keyword>
<name>A0A382VWR7_9ZZZZ</name>
<keyword evidence="1" id="KW-0489">Methyltransferase</keyword>
<keyword evidence="4" id="KW-0812">Transmembrane</keyword>
<dbReference type="GO" id="GO:0005739">
    <property type="term" value="C:mitochondrion"/>
    <property type="evidence" value="ECO:0007669"/>
    <property type="project" value="TreeGrafter"/>
</dbReference>
<evidence type="ECO:0000256" key="3">
    <source>
        <dbReference type="ARBA" id="ARBA00022691"/>
    </source>
</evidence>
<evidence type="ECO:0008006" key="6">
    <source>
        <dbReference type="Google" id="ProtNLM"/>
    </source>
</evidence>
<gene>
    <name evidence="5" type="ORF">METZ01_LOCUS403801</name>
</gene>
<dbReference type="InterPro" id="IPR026170">
    <property type="entry name" value="FAM173A/B"/>
</dbReference>
<sequence>MNAFDAIVVGLALAALISIVLTSLRVGISPMPSSRKAQKAIISAIPPNTHGPIFDLGSGWGNVIFPLARSFPLATIRGVELSLVPWAVSRIGASLFGSSNLDIQRGNFQDISLDDAEVVVCYLFPGGMTSLKTKFEEELKPNTLIVSNTFRLAGWEPEEVITLNDIHQTPIYRYRVPAK</sequence>
<proteinExistence type="predicted"/>
<keyword evidence="2" id="KW-0808">Transferase</keyword>